<evidence type="ECO:0000256" key="7">
    <source>
        <dbReference type="ARBA" id="ARBA00023136"/>
    </source>
</evidence>
<evidence type="ECO:0000256" key="4">
    <source>
        <dbReference type="ARBA" id="ARBA00022692"/>
    </source>
</evidence>
<proteinExistence type="inferred from homology"/>
<dbReference type="GO" id="GO:0015344">
    <property type="term" value="F:siderophore uptake transmembrane transporter activity"/>
    <property type="evidence" value="ECO:0007669"/>
    <property type="project" value="TreeGrafter"/>
</dbReference>
<feature type="domain" description="TonB-dependent receptor-like beta-barrel" evidence="12">
    <location>
        <begin position="344"/>
        <end position="793"/>
    </location>
</feature>
<keyword evidence="15" id="KW-1185">Reference proteome</keyword>
<comment type="similarity">
    <text evidence="10 11">Belongs to the TonB-dependent receptor family.</text>
</comment>
<evidence type="ECO:0000256" key="5">
    <source>
        <dbReference type="ARBA" id="ARBA00022729"/>
    </source>
</evidence>
<dbReference type="GO" id="GO:0009279">
    <property type="term" value="C:cell outer membrane"/>
    <property type="evidence" value="ECO:0007669"/>
    <property type="project" value="UniProtKB-SubCell"/>
</dbReference>
<organism evidence="14 15">
    <name type="scientific">Marinilabilia rubra</name>
    <dbReference type="NCBI Taxonomy" id="2162893"/>
    <lineage>
        <taxon>Bacteria</taxon>
        <taxon>Pseudomonadati</taxon>
        <taxon>Bacteroidota</taxon>
        <taxon>Bacteroidia</taxon>
        <taxon>Marinilabiliales</taxon>
        <taxon>Marinilabiliaceae</taxon>
        <taxon>Marinilabilia</taxon>
    </lineage>
</organism>
<sequence>MQVSQAINLEKLILMKKILIIFLSVFFGLAGLAQEPQTSDMTREQVLNMSVEELSLLPLEELMKAMEVMGVSSMEELTNMLINKNVSSASKRVENAFDSPLSSTVLTKKEIEMSGATTIEEALRLVPGIIVREKTNGNFDVHLRGLDNLPDKNMLIYSENTNTLLMIDGRPMFNYVHGGIVWDALPIGFADIDRIEVVRGPSSALYGPNAVNGVINILTAETTADSPLVSGSAQMGSQNTYTGNLAFRKEWSNKLSTSVTGNYQHRNRDREEIYLYGKENMLLPDDLGGVATYNHGGFFTLDQYERLIDGNTGLSISDPLDDMNELFEDPELARENYGINGYVNYNPEGIASFNLSGGYQNSYVNTSTLGDPPTSFGGRKSDTWYANLEAGIGRLKLQTNYTGGTQDFATGDHGFKIDKSQFNASAEFDWQIKSLNLRPGISFQSATYDDSPYLEGDESGYLNGKKELNTLAGSIRADYLAFGKLRLIAALRAEKYNNPDKLYGSWQFAGTLPLGENHRIRAVYSRANRSSFIINSHSNYTWDREGRMPPRYIHFAGNKDYDLMTVDMIELGYRVKPSSKMVLDAEIFASDSRNYGALLPNSTTLNVAPEIFQYADNPMMMLMATQPYVDIVYQNMGLNARQIGATLSMDWVITPKLITKMHATLQKTTLDDYWDYSRDEIIEMQMMSLAGQIEPNAMAIMTGQLSELTTSAKPTDTKDDVEHKSTPSLWGMVNVIYKPIDKLELSSYGYYTSKQTFVNQYDVAEIDAKFILNAQATYKVNKYASVFLNARNLLDNDSREFAFMDNIGAIYMAGIRFKY</sequence>
<keyword evidence="9 10" id="KW-0998">Cell outer membrane</keyword>
<dbReference type="Gene3D" id="2.170.130.10">
    <property type="entry name" value="TonB-dependent receptor, plug domain"/>
    <property type="match status" value="1"/>
</dbReference>
<accession>A0A2U2B911</accession>
<evidence type="ECO:0000259" key="13">
    <source>
        <dbReference type="Pfam" id="PF07715"/>
    </source>
</evidence>
<evidence type="ECO:0000256" key="11">
    <source>
        <dbReference type="RuleBase" id="RU003357"/>
    </source>
</evidence>
<gene>
    <name evidence="14" type="ORF">DDZ16_08830</name>
</gene>
<reference evidence="14 15" key="1">
    <citation type="submission" date="2018-05" db="EMBL/GenBank/DDBJ databases">
        <title>Marinilabilia rubrum sp. nov., isolated from saltern sediment.</title>
        <authorList>
            <person name="Zhang R."/>
        </authorList>
    </citation>
    <scope>NUCLEOTIDE SEQUENCE [LARGE SCALE GENOMIC DNA]</scope>
    <source>
        <strain evidence="14 15">WTE16</strain>
    </source>
</reference>
<dbReference type="Proteomes" id="UP000244956">
    <property type="component" value="Unassembled WGS sequence"/>
</dbReference>
<keyword evidence="4 10" id="KW-0812">Transmembrane</keyword>
<dbReference type="EMBL" id="QEWP01000006">
    <property type="protein sequence ID" value="PWD99550.1"/>
    <property type="molecule type" value="Genomic_DNA"/>
</dbReference>
<dbReference type="InterPro" id="IPR037066">
    <property type="entry name" value="Plug_dom_sf"/>
</dbReference>
<evidence type="ECO:0000256" key="1">
    <source>
        <dbReference type="ARBA" id="ARBA00004571"/>
    </source>
</evidence>
<dbReference type="SUPFAM" id="SSF56935">
    <property type="entry name" value="Porins"/>
    <property type="match status" value="1"/>
</dbReference>
<comment type="caution">
    <text evidence="14">The sequence shown here is derived from an EMBL/GenBank/DDBJ whole genome shotgun (WGS) entry which is preliminary data.</text>
</comment>
<keyword evidence="3 10" id="KW-1134">Transmembrane beta strand</keyword>
<dbReference type="Gene3D" id="2.40.170.20">
    <property type="entry name" value="TonB-dependent receptor, beta-barrel domain"/>
    <property type="match status" value="1"/>
</dbReference>
<dbReference type="Pfam" id="PF00593">
    <property type="entry name" value="TonB_dep_Rec_b-barrel"/>
    <property type="match status" value="1"/>
</dbReference>
<dbReference type="InterPro" id="IPR012910">
    <property type="entry name" value="Plug_dom"/>
</dbReference>
<evidence type="ECO:0000313" key="14">
    <source>
        <dbReference type="EMBL" id="PWD99550.1"/>
    </source>
</evidence>
<dbReference type="AlphaFoldDB" id="A0A2U2B911"/>
<feature type="domain" description="TonB-dependent receptor plug" evidence="13">
    <location>
        <begin position="97"/>
        <end position="214"/>
    </location>
</feature>
<evidence type="ECO:0000256" key="2">
    <source>
        <dbReference type="ARBA" id="ARBA00022448"/>
    </source>
</evidence>
<evidence type="ECO:0000256" key="6">
    <source>
        <dbReference type="ARBA" id="ARBA00023077"/>
    </source>
</evidence>
<keyword evidence="2 10" id="KW-0813">Transport</keyword>
<protein>
    <recommendedName>
        <fullName evidence="16">TonB-dependent receptor</fullName>
    </recommendedName>
</protein>
<comment type="subcellular location">
    <subcellularLocation>
        <location evidence="1 10">Cell outer membrane</location>
        <topology evidence="1 10">Multi-pass membrane protein</topology>
    </subcellularLocation>
</comment>
<dbReference type="PROSITE" id="PS52016">
    <property type="entry name" value="TONB_DEPENDENT_REC_3"/>
    <property type="match status" value="1"/>
</dbReference>
<dbReference type="InterPro" id="IPR039426">
    <property type="entry name" value="TonB-dep_rcpt-like"/>
</dbReference>
<evidence type="ECO:0008006" key="16">
    <source>
        <dbReference type="Google" id="ProtNLM"/>
    </source>
</evidence>
<evidence type="ECO:0000313" key="15">
    <source>
        <dbReference type="Proteomes" id="UP000244956"/>
    </source>
</evidence>
<keyword evidence="8" id="KW-0675">Receptor</keyword>
<keyword evidence="6 11" id="KW-0798">TonB box</keyword>
<evidence type="ECO:0000256" key="3">
    <source>
        <dbReference type="ARBA" id="ARBA00022452"/>
    </source>
</evidence>
<dbReference type="Pfam" id="PF07715">
    <property type="entry name" value="Plug"/>
    <property type="match status" value="1"/>
</dbReference>
<keyword evidence="5" id="KW-0732">Signal</keyword>
<dbReference type="GO" id="GO:0044718">
    <property type="term" value="P:siderophore transmembrane transport"/>
    <property type="evidence" value="ECO:0007669"/>
    <property type="project" value="TreeGrafter"/>
</dbReference>
<evidence type="ECO:0000256" key="10">
    <source>
        <dbReference type="PROSITE-ProRule" id="PRU01360"/>
    </source>
</evidence>
<dbReference type="InterPro" id="IPR000531">
    <property type="entry name" value="Beta-barrel_TonB"/>
</dbReference>
<evidence type="ECO:0000259" key="12">
    <source>
        <dbReference type="Pfam" id="PF00593"/>
    </source>
</evidence>
<keyword evidence="7 10" id="KW-0472">Membrane</keyword>
<dbReference type="InterPro" id="IPR036942">
    <property type="entry name" value="Beta-barrel_TonB_sf"/>
</dbReference>
<dbReference type="PANTHER" id="PTHR30069:SF29">
    <property type="entry name" value="HEMOGLOBIN AND HEMOGLOBIN-HAPTOGLOBIN-BINDING PROTEIN 1-RELATED"/>
    <property type="match status" value="1"/>
</dbReference>
<evidence type="ECO:0000256" key="8">
    <source>
        <dbReference type="ARBA" id="ARBA00023170"/>
    </source>
</evidence>
<dbReference type="PANTHER" id="PTHR30069">
    <property type="entry name" value="TONB-DEPENDENT OUTER MEMBRANE RECEPTOR"/>
    <property type="match status" value="1"/>
</dbReference>
<name>A0A2U2B911_9BACT</name>
<evidence type="ECO:0000256" key="9">
    <source>
        <dbReference type="ARBA" id="ARBA00023237"/>
    </source>
</evidence>